<name>A0ABS4SEK4_9PROT</name>
<dbReference type="Proteomes" id="UP000781958">
    <property type="component" value="Unassembled WGS sequence"/>
</dbReference>
<reference evidence="1 2" key="1">
    <citation type="submission" date="2021-03" db="EMBL/GenBank/DDBJ databases">
        <title>Genomic Encyclopedia of Type Strains, Phase III (KMG-III): the genomes of soil and plant-associated and newly described type strains.</title>
        <authorList>
            <person name="Whitman W."/>
        </authorList>
    </citation>
    <scope>NUCLEOTIDE SEQUENCE [LARGE SCALE GENOMIC DNA]</scope>
    <source>
        <strain evidence="1 2">IMMIB AFH-6</strain>
    </source>
</reference>
<dbReference type="EMBL" id="JAGINP010000002">
    <property type="protein sequence ID" value="MBP2291016.1"/>
    <property type="molecule type" value="Genomic_DNA"/>
</dbReference>
<sequence>MTDIPITVIPPGAFGDEALLSAFGRWLPLTINAVEHGYDPSPEENEVSKESVSFYIDTPALSPVGVIMKMAAFMYWADDVGGFTEDHEHPLYKFKLSLPKEAERVGGPLARDAVGFGLRMIEQYMLRAEKRDSDQSGEITKLRAQVNGTEIKPSLDTLWLVRCIGENWNAYNELDPCVRRREPGEPERNSVRDREYDARVDRNFVLADMLLHSGSRTVGDVALQAVVAALFMDGIVTDLEAIDNEHGGYAVAARNARAIWRMLEAAAPVLAATAGINPREMGLGSYLRIDEFPVPTKPEQPTDIHIPTGLTDADMETLSLVRSMSPEGRASFLAVGKALLALSEAEKTGVGIDEAIDALEAANPLSEPMRAYVAELRAKRANVKTGGAA</sequence>
<evidence type="ECO:0000313" key="2">
    <source>
        <dbReference type="Proteomes" id="UP000781958"/>
    </source>
</evidence>
<keyword evidence="2" id="KW-1185">Reference proteome</keyword>
<dbReference type="RefSeq" id="WP_209764214.1">
    <property type="nucleotide sequence ID" value="NZ_JAGINP010000002.1"/>
</dbReference>
<comment type="caution">
    <text evidence="1">The sequence shown here is derived from an EMBL/GenBank/DDBJ whole genome shotgun (WGS) entry which is preliminary data.</text>
</comment>
<protein>
    <submittedName>
        <fullName evidence="1">Uncharacterized protein</fullName>
    </submittedName>
</protein>
<accession>A0ABS4SEK4</accession>
<organism evidence="1 2">
    <name type="scientific">Azospirillum rugosum</name>
    <dbReference type="NCBI Taxonomy" id="416170"/>
    <lineage>
        <taxon>Bacteria</taxon>
        <taxon>Pseudomonadati</taxon>
        <taxon>Pseudomonadota</taxon>
        <taxon>Alphaproteobacteria</taxon>
        <taxon>Rhodospirillales</taxon>
        <taxon>Azospirillaceae</taxon>
        <taxon>Azospirillum</taxon>
    </lineage>
</organism>
<proteinExistence type="predicted"/>
<gene>
    <name evidence="1" type="ORF">J2851_000758</name>
</gene>
<evidence type="ECO:0000313" key="1">
    <source>
        <dbReference type="EMBL" id="MBP2291016.1"/>
    </source>
</evidence>